<evidence type="ECO:0000256" key="1">
    <source>
        <dbReference type="ARBA" id="ARBA00001970"/>
    </source>
</evidence>
<dbReference type="EMBL" id="KK088440">
    <property type="protein sequence ID" value="EYE91985.1"/>
    <property type="molecule type" value="Genomic_DNA"/>
</dbReference>
<dbReference type="Pfam" id="PF21105">
    <property type="entry name" value="DyP_N"/>
    <property type="match status" value="1"/>
</dbReference>
<evidence type="ECO:0000256" key="7">
    <source>
        <dbReference type="ARBA" id="ARBA00025737"/>
    </source>
</evidence>
<dbReference type="GeneID" id="63702087"/>
<dbReference type="SUPFAM" id="SSF54909">
    <property type="entry name" value="Dimeric alpha+beta barrel"/>
    <property type="match status" value="1"/>
</dbReference>
<dbReference type="GO" id="GO:0046872">
    <property type="term" value="F:metal ion binding"/>
    <property type="evidence" value="ECO:0007669"/>
    <property type="project" value="UniProtKB-KW"/>
</dbReference>
<dbReference type="InterPro" id="IPR011008">
    <property type="entry name" value="Dimeric_a/b-barrel"/>
</dbReference>
<organism evidence="10 11">
    <name type="scientific">Aspergillus ruber (strain CBS 135680)</name>
    <dbReference type="NCBI Taxonomy" id="1388766"/>
    <lineage>
        <taxon>Eukaryota</taxon>
        <taxon>Fungi</taxon>
        <taxon>Dikarya</taxon>
        <taxon>Ascomycota</taxon>
        <taxon>Pezizomycotina</taxon>
        <taxon>Eurotiomycetes</taxon>
        <taxon>Eurotiomycetidae</taxon>
        <taxon>Eurotiales</taxon>
        <taxon>Aspergillaceae</taxon>
        <taxon>Aspergillus</taxon>
        <taxon>Aspergillus subgen. Aspergillus</taxon>
    </lineage>
</organism>
<evidence type="ECO:0000313" key="11">
    <source>
        <dbReference type="Proteomes" id="UP000019804"/>
    </source>
</evidence>
<dbReference type="PANTHER" id="PTHR30521:SF4">
    <property type="entry name" value="DEFERROCHELATASE"/>
    <property type="match status" value="1"/>
</dbReference>
<feature type="region of interest" description="Disordered" evidence="8">
    <location>
        <begin position="383"/>
        <end position="457"/>
    </location>
</feature>
<dbReference type="GO" id="GO:0020037">
    <property type="term" value="F:heme binding"/>
    <property type="evidence" value="ECO:0007669"/>
    <property type="project" value="InterPro"/>
</dbReference>
<dbReference type="OrthoDB" id="3207336at2759"/>
<evidence type="ECO:0000256" key="3">
    <source>
        <dbReference type="ARBA" id="ARBA00022617"/>
    </source>
</evidence>
<evidence type="ECO:0000256" key="8">
    <source>
        <dbReference type="SAM" id="MobiDB-lite"/>
    </source>
</evidence>
<proteinExistence type="inferred from homology"/>
<dbReference type="GO" id="GO:0005829">
    <property type="term" value="C:cytosol"/>
    <property type="evidence" value="ECO:0007669"/>
    <property type="project" value="TreeGrafter"/>
</dbReference>
<keyword evidence="3" id="KW-0349">Heme</keyword>
<accession>A0A017S759</accession>
<evidence type="ECO:0000256" key="4">
    <source>
        <dbReference type="ARBA" id="ARBA00022723"/>
    </source>
</evidence>
<evidence type="ECO:0000256" key="5">
    <source>
        <dbReference type="ARBA" id="ARBA00023002"/>
    </source>
</evidence>
<keyword evidence="11" id="KW-1185">Reference proteome</keyword>
<protein>
    <recommendedName>
        <fullName evidence="9">DyP dimeric alpha+beta barrel domain-containing protein</fullName>
    </recommendedName>
</protein>
<comment type="cofactor">
    <cofactor evidence="1">
        <name>heme b</name>
        <dbReference type="ChEBI" id="CHEBI:60344"/>
    </cofactor>
</comment>
<feature type="compositionally biased region" description="Acidic residues" evidence="8">
    <location>
        <begin position="408"/>
        <end position="432"/>
    </location>
</feature>
<dbReference type="InterPro" id="IPR006314">
    <property type="entry name" value="Dyp_peroxidase"/>
</dbReference>
<comment type="similarity">
    <text evidence="7">Belongs to the DyP-type peroxidase family.</text>
</comment>
<dbReference type="GO" id="GO:0004601">
    <property type="term" value="F:peroxidase activity"/>
    <property type="evidence" value="ECO:0007669"/>
    <property type="project" value="UniProtKB-KW"/>
</dbReference>
<name>A0A017S759_ASPRC</name>
<dbReference type="RefSeq" id="XP_040635675.1">
    <property type="nucleotide sequence ID" value="XM_040786963.1"/>
</dbReference>
<dbReference type="Proteomes" id="UP000019804">
    <property type="component" value="Unassembled WGS sequence"/>
</dbReference>
<feature type="region of interest" description="Disordered" evidence="8">
    <location>
        <begin position="326"/>
        <end position="362"/>
    </location>
</feature>
<keyword evidence="4" id="KW-0479">Metal-binding</keyword>
<evidence type="ECO:0000256" key="2">
    <source>
        <dbReference type="ARBA" id="ARBA00022559"/>
    </source>
</evidence>
<sequence>MPLSKEDRVVNTDNIQGSIWPRLPKTYESYLFFKITNKEKFRNDLHAIIDEITTGSECEKYLTSIGELEEASVSWRKAHPEPKPFVAVNIAFTHPGLLKVEPPEVQERFAKRKADDPDAYCTERINEGLFEKGMFLDLTTEGADYYDLLDQDFKPPDRGNASIKDDTERWTWRTDGVFIVAAHSPKALHNKIGDLMDAFHAGDANTRSMKIAFKRDGQLRPGDSRGKEHFGWEDHISQPKIQGLDKPPAKGEPHACKPGYIFLGHKGDPNLRRPTKPPAWAKEGSFFVFRQLDQKVPEFENFLQETAPKITGSNYQGEGGPEKLGAHLMGRWKSGTPDPSTSDPLISRQELTRRIGAPVAKAVDRDDPSLAWDNKFDYRPNKSIKGCPFSAHTRKMRPRSDEKAAVGTEEDGDETPLPEPEDSDQSEAEGQEESPNVILRRGISFGPELTDQEKKEKKTIESRGILFTCYQSMIRDGFNFLMTRWASNENFPKYKTKTFPHGVGMDAFVHQKNRPDHPNGHVALYDGDHDDRTVKVELGVQPWVDQKGGEYFFTPSIQALKEQFSTAPA</sequence>
<dbReference type="NCBIfam" id="TIGR01413">
    <property type="entry name" value="Dyp_perox_fam"/>
    <property type="match status" value="1"/>
</dbReference>
<gene>
    <name evidence="10" type="ORF">EURHEDRAFT_525910</name>
</gene>
<dbReference type="HOGENOM" id="CLU_015125_3_0_1"/>
<evidence type="ECO:0000259" key="9">
    <source>
        <dbReference type="Pfam" id="PF21105"/>
    </source>
</evidence>
<dbReference type="AlphaFoldDB" id="A0A017S759"/>
<dbReference type="InterPro" id="IPR049509">
    <property type="entry name" value="DyP_N"/>
</dbReference>
<evidence type="ECO:0000256" key="6">
    <source>
        <dbReference type="ARBA" id="ARBA00023004"/>
    </source>
</evidence>
<dbReference type="PANTHER" id="PTHR30521">
    <property type="entry name" value="DEFERROCHELATASE/PEROXIDASE"/>
    <property type="match status" value="1"/>
</dbReference>
<dbReference type="PROSITE" id="PS51404">
    <property type="entry name" value="DYP_PEROXIDASE"/>
    <property type="match status" value="1"/>
</dbReference>
<evidence type="ECO:0000313" key="10">
    <source>
        <dbReference type="EMBL" id="EYE91985.1"/>
    </source>
</evidence>
<keyword evidence="2" id="KW-0575">Peroxidase</keyword>
<reference evidence="11" key="1">
    <citation type="journal article" date="2014" name="Nat. Commun.">
        <title>Genomic adaptations of the halophilic Dead Sea filamentous fungus Eurotium rubrum.</title>
        <authorList>
            <person name="Kis-Papo T."/>
            <person name="Weig A.R."/>
            <person name="Riley R."/>
            <person name="Persoh D."/>
            <person name="Salamov A."/>
            <person name="Sun H."/>
            <person name="Lipzen A."/>
            <person name="Wasser S.P."/>
            <person name="Rambold G."/>
            <person name="Grigoriev I.V."/>
            <person name="Nevo E."/>
        </authorList>
    </citation>
    <scope>NUCLEOTIDE SEQUENCE [LARGE SCALE GENOMIC DNA]</scope>
    <source>
        <strain evidence="11">CBS 135680</strain>
    </source>
</reference>
<keyword evidence="6" id="KW-0408">Iron</keyword>
<dbReference type="STRING" id="1388766.A0A017S759"/>
<keyword evidence="5" id="KW-0560">Oxidoreductase</keyword>
<feature type="domain" description="DyP dimeric alpha+beta barrel" evidence="9">
    <location>
        <begin position="14"/>
        <end position="201"/>
    </location>
</feature>